<sequence length="217" mass="24595">MRLLPAVLVLPSLMLAGCVATGPYYPQEVGRVYGYDSYSYDPYPGYYYGPDIYYYSYRPGPDYYYRPGYGYYRPQAYPVRPSRPDRDHDHDHDHGRPDHAGHDHGSPRPPRPDPRPDTRPDRPDRPGGGLWGGIGRDDDRPPQPQRPSRPERPDRPAQPDRGPGLGWGGSRRPDAAPSRPSRPLAESIRPPRQERPQEDASGRGDGNRRRGWGRSDG</sequence>
<comment type="caution">
    <text evidence="3">The sequence shown here is derived from an EMBL/GenBank/DDBJ whole genome shotgun (WGS) entry which is preliminary data.</text>
</comment>
<evidence type="ECO:0000256" key="2">
    <source>
        <dbReference type="SAM" id="SignalP"/>
    </source>
</evidence>
<organism evidence="3 4">
    <name type="scientific">Solimonas fluminis</name>
    <dbReference type="NCBI Taxonomy" id="2086571"/>
    <lineage>
        <taxon>Bacteria</taxon>
        <taxon>Pseudomonadati</taxon>
        <taxon>Pseudomonadota</taxon>
        <taxon>Gammaproteobacteria</taxon>
        <taxon>Nevskiales</taxon>
        <taxon>Nevskiaceae</taxon>
        <taxon>Solimonas</taxon>
    </lineage>
</organism>
<evidence type="ECO:0000256" key="1">
    <source>
        <dbReference type="SAM" id="MobiDB-lite"/>
    </source>
</evidence>
<dbReference type="EMBL" id="PSNW01000013">
    <property type="protein sequence ID" value="PPE72383.1"/>
    <property type="molecule type" value="Genomic_DNA"/>
</dbReference>
<dbReference type="Proteomes" id="UP000238220">
    <property type="component" value="Unassembled WGS sequence"/>
</dbReference>
<reference evidence="3 4" key="1">
    <citation type="submission" date="2018-02" db="EMBL/GenBank/DDBJ databases">
        <title>Genome sequencing of Solimonas sp. HR-BB.</title>
        <authorList>
            <person name="Lee Y."/>
            <person name="Jeon C.O."/>
        </authorList>
    </citation>
    <scope>NUCLEOTIDE SEQUENCE [LARGE SCALE GENOMIC DNA]</scope>
    <source>
        <strain evidence="3 4">HR-BB</strain>
    </source>
</reference>
<feature type="signal peptide" evidence="2">
    <location>
        <begin position="1"/>
        <end position="16"/>
    </location>
</feature>
<protein>
    <recommendedName>
        <fullName evidence="5">Lipoprotein</fullName>
    </recommendedName>
</protein>
<dbReference type="RefSeq" id="WP_104231932.1">
    <property type="nucleotide sequence ID" value="NZ_PSNW01000013.1"/>
</dbReference>
<dbReference type="AlphaFoldDB" id="A0A2S5TBK9"/>
<gene>
    <name evidence="3" type="ORF">C3942_18900</name>
</gene>
<accession>A0A2S5TBK9</accession>
<feature type="compositionally biased region" description="Basic and acidic residues" evidence="1">
    <location>
        <begin position="82"/>
        <end position="125"/>
    </location>
</feature>
<name>A0A2S5TBK9_9GAMM</name>
<feature type="compositionally biased region" description="Basic and acidic residues" evidence="1">
    <location>
        <begin position="148"/>
        <end position="158"/>
    </location>
</feature>
<proteinExistence type="predicted"/>
<evidence type="ECO:0000313" key="4">
    <source>
        <dbReference type="Proteomes" id="UP000238220"/>
    </source>
</evidence>
<keyword evidence="4" id="KW-1185">Reference proteome</keyword>
<feature type="compositionally biased region" description="Basic and acidic residues" evidence="1">
    <location>
        <begin position="189"/>
        <end position="217"/>
    </location>
</feature>
<feature type="chain" id="PRO_5015467809" description="Lipoprotein" evidence="2">
    <location>
        <begin position="17"/>
        <end position="217"/>
    </location>
</feature>
<keyword evidence="2" id="KW-0732">Signal</keyword>
<feature type="region of interest" description="Disordered" evidence="1">
    <location>
        <begin position="75"/>
        <end position="217"/>
    </location>
</feature>
<evidence type="ECO:0008006" key="5">
    <source>
        <dbReference type="Google" id="ProtNLM"/>
    </source>
</evidence>
<feature type="compositionally biased region" description="Low complexity" evidence="1">
    <location>
        <begin position="175"/>
        <end position="187"/>
    </location>
</feature>
<dbReference type="PROSITE" id="PS51257">
    <property type="entry name" value="PROKAR_LIPOPROTEIN"/>
    <property type="match status" value="1"/>
</dbReference>
<evidence type="ECO:0000313" key="3">
    <source>
        <dbReference type="EMBL" id="PPE72383.1"/>
    </source>
</evidence>